<dbReference type="SMART" id="SM00409">
    <property type="entry name" value="IG"/>
    <property type="match status" value="2"/>
</dbReference>
<dbReference type="Pfam" id="PF07686">
    <property type="entry name" value="V-set"/>
    <property type="match status" value="1"/>
</dbReference>
<proteinExistence type="predicted"/>
<dbReference type="InterPro" id="IPR013783">
    <property type="entry name" value="Ig-like_fold"/>
</dbReference>
<feature type="domain" description="Ig-like" evidence="1">
    <location>
        <begin position="205"/>
        <end position="290"/>
    </location>
</feature>
<dbReference type="InterPro" id="IPR003599">
    <property type="entry name" value="Ig_sub"/>
</dbReference>
<evidence type="ECO:0000313" key="2">
    <source>
        <dbReference type="Ensembl" id="ENSCCRP00015036561.1"/>
    </source>
</evidence>
<dbReference type="Gene3D" id="2.60.40.10">
    <property type="entry name" value="Immunoglobulins"/>
    <property type="match status" value="3"/>
</dbReference>
<accession>A0A8C1YX01</accession>
<dbReference type="Ensembl" id="ENSCCRT00015037818.1">
    <property type="protein sequence ID" value="ENSCCRP00015036561.1"/>
    <property type="gene ID" value="ENSCCRG00015015237.1"/>
</dbReference>
<dbReference type="InterPro" id="IPR013106">
    <property type="entry name" value="Ig_V-set"/>
</dbReference>
<dbReference type="PANTHER" id="PTHR21063:SF4">
    <property type="entry name" value="CD48 ANTIGEN-RELATED"/>
    <property type="match status" value="1"/>
</dbReference>
<dbReference type="InterPro" id="IPR007110">
    <property type="entry name" value="Ig-like_dom"/>
</dbReference>
<protein>
    <recommendedName>
        <fullName evidence="1">Ig-like domain-containing protein</fullName>
    </recommendedName>
</protein>
<sequence>MEGDSVTLNSGLTELMDDDEIQWRFWIKNTLIAEINKRADSMTVYDDVLDGRFRDRLKLDNQTGSLTITNTRTQHAGAYELLINRMSTNFILIVHDGLKSVSVKEGDSLTLNSDLNKMKDGDQILWTFLNENTLLAEISKRADSMAVYDDVLDGRFRDRLKLNKQTGSLTITNTRTEDSGYYLLLIYGVNPSLKTFSISVYAHLPLPVISRECFSSSSSSSYCSLVCSVLNVSHVTLSWYKGNSLLSSISVSDLSISLSLPLEVEYQDNNSYSCVINNHISNQTTHLDITQLCHTCSGTAELILVMLVLILTSTD</sequence>
<reference evidence="2" key="1">
    <citation type="submission" date="2025-08" db="UniProtKB">
        <authorList>
            <consortium name="Ensembl"/>
        </authorList>
    </citation>
    <scope>IDENTIFICATION</scope>
</reference>
<dbReference type="SUPFAM" id="SSF48726">
    <property type="entry name" value="Immunoglobulin"/>
    <property type="match status" value="3"/>
</dbReference>
<dbReference type="FunFam" id="2.60.40.10:FF:002431">
    <property type="entry name" value="Si:ch211-222k6.3"/>
    <property type="match status" value="2"/>
</dbReference>
<dbReference type="PANTHER" id="PTHR21063">
    <property type="entry name" value="LFA-3"/>
    <property type="match status" value="1"/>
</dbReference>
<dbReference type="Proteomes" id="UP000694700">
    <property type="component" value="Unplaced"/>
</dbReference>
<organism evidence="2 3">
    <name type="scientific">Cyprinus carpio</name>
    <name type="common">Common carp</name>
    <dbReference type="NCBI Taxonomy" id="7962"/>
    <lineage>
        <taxon>Eukaryota</taxon>
        <taxon>Metazoa</taxon>
        <taxon>Chordata</taxon>
        <taxon>Craniata</taxon>
        <taxon>Vertebrata</taxon>
        <taxon>Euteleostomi</taxon>
        <taxon>Actinopterygii</taxon>
        <taxon>Neopterygii</taxon>
        <taxon>Teleostei</taxon>
        <taxon>Ostariophysi</taxon>
        <taxon>Cypriniformes</taxon>
        <taxon>Cyprinidae</taxon>
        <taxon>Cyprininae</taxon>
        <taxon>Cyprinus</taxon>
    </lineage>
</organism>
<dbReference type="InterPro" id="IPR036179">
    <property type="entry name" value="Ig-like_dom_sf"/>
</dbReference>
<dbReference type="AlphaFoldDB" id="A0A8C1YX01"/>
<name>A0A8C1YX01_CYPCA</name>
<evidence type="ECO:0000259" key="1">
    <source>
        <dbReference type="PROSITE" id="PS50835"/>
    </source>
</evidence>
<dbReference type="PROSITE" id="PS50835">
    <property type="entry name" value="IG_LIKE"/>
    <property type="match status" value="1"/>
</dbReference>
<evidence type="ECO:0000313" key="3">
    <source>
        <dbReference type="Proteomes" id="UP000694700"/>
    </source>
</evidence>